<evidence type="ECO:0000313" key="1">
    <source>
        <dbReference type="EMBL" id="KKL70326.1"/>
    </source>
</evidence>
<feature type="non-terminal residue" evidence="1">
    <location>
        <position position="1"/>
    </location>
</feature>
<organism evidence="1">
    <name type="scientific">marine sediment metagenome</name>
    <dbReference type="NCBI Taxonomy" id="412755"/>
    <lineage>
        <taxon>unclassified sequences</taxon>
        <taxon>metagenomes</taxon>
        <taxon>ecological metagenomes</taxon>
    </lineage>
</organism>
<protein>
    <submittedName>
        <fullName evidence="1">Uncharacterized protein</fullName>
    </submittedName>
</protein>
<reference evidence="1" key="1">
    <citation type="journal article" date="2015" name="Nature">
        <title>Complex archaea that bridge the gap between prokaryotes and eukaryotes.</title>
        <authorList>
            <person name="Spang A."/>
            <person name="Saw J.H."/>
            <person name="Jorgensen S.L."/>
            <person name="Zaremba-Niedzwiedzka K."/>
            <person name="Martijn J."/>
            <person name="Lind A.E."/>
            <person name="van Eijk R."/>
            <person name="Schleper C."/>
            <person name="Guy L."/>
            <person name="Ettema T.J."/>
        </authorList>
    </citation>
    <scope>NUCLEOTIDE SEQUENCE</scope>
</reference>
<dbReference type="AlphaFoldDB" id="A0A0F9EVU1"/>
<proteinExistence type="predicted"/>
<accession>A0A0F9EVU1</accession>
<sequence>GKTVTKIVSRKTYFWLITFKYNEEGSYERKISSKVETGKENDIQEVFQGIKDEIKRLDERQ</sequence>
<gene>
    <name evidence="1" type="ORF">LCGC14_2106050</name>
</gene>
<dbReference type="EMBL" id="LAZR01025931">
    <property type="protein sequence ID" value="KKL70326.1"/>
    <property type="molecule type" value="Genomic_DNA"/>
</dbReference>
<name>A0A0F9EVU1_9ZZZZ</name>
<comment type="caution">
    <text evidence="1">The sequence shown here is derived from an EMBL/GenBank/DDBJ whole genome shotgun (WGS) entry which is preliminary data.</text>
</comment>